<evidence type="ECO:0000256" key="1">
    <source>
        <dbReference type="ARBA" id="ARBA00004236"/>
    </source>
</evidence>
<accession>A0A7V1LNY5</accession>
<keyword evidence="3 6" id="KW-0812">Transmembrane</keyword>
<dbReference type="GO" id="GO:0044781">
    <property type="term" value="P:bacterial-type flagellum organization"/>
    <property type="evidence" value="ECO:0007669"/>
    <property type="project" value="InterPro"/>
</dbReference>
<evidence type="ECO:0000256" key="4">
    <source>
        <dbReference type="ARBA" id="ARBA00022989"/>
    </source>
</evidence>
<dbReference type="GO" id="GO:0016020">
    <property type="term" value="C:membrane"/>
    <property type="evidence" value="ECO:0007669"/>
    <property type="project" value="InterPro"/>
</dbReference>
<evidence type="ECO:0000313" key="8">
    <source>
        <dbReference type="EMBL" id="HED11466.1"/>
    </source>
</evidence>
<keyword evidence="2" id="KW-1003">Cell membrane</keyword>
<evidence type="ECO:0000256" key="5">
    <source>
        <dbReference type="ARBA" id="ARBA00023136"/>
    </source>
</evidence>
<evidence type="ECO:0000256" key="2">
    <source>
        <dbReference type="ARBA" id="ARBA00022475"/>
    </source>
</evidence>
<dbReference type="Proteomes" id="UP000886005">
    <property type="component" value="Unassembled WGS sequence"/>
</dbReference>
<feature type="signal peptide" evidence="7">
    <location>
        <begin position="1"/>
        <end position="24"/>
    </location>
</feature>
<evidence type="ECO:0000256" key="3">
    <source>
        <dbReference type="ARBA" id="ARBA00022692"/>
    </source>
</evidence>
<evidence type="ECO:0000256" key="7">
    <source>
        <dbReference type="SAM" id="SignalP"/>
    </source>
</evidence>
<reference evidence="8" key="1">
    <citation type="journal article" date="2020" name="mSystems">
        <title>Genome- and Community-Level Interaction Insights into Carbon Utilization and Element Cycling Functions of Hydrothermarchaeota in Hydrothermal Sediment.</title>
        <authorList>
            <person name="Zhou Z."/>
            <person name="Liu Y."/>
            <person name="Xu W."/>
            <person name="Pan J."/>
            <person name="Luo Z.H."/>
            <person name="Li M."/>
        </authorList>
    </citation>
    <scope>NUCLEOTIDE SEQUENCE [LARGE SCALE GENOMIC DNA]</scope>
    <source>
        <strain evidence="8">HyVt-456</strain>
    </source>
</reference>
<feature type="transmembrane region" description="Helical" evidence="6">
    <location>
        <begin position="57"/>
        <end position="75"/>
    </location>
</feature>
<gene>
    <name evidence="8" type="ORF">ENJ10_12310</name>
</gene>
<name>A0A7V1LNY5_CALAY</name>
<organism evidence="8">
    <name type="scientific">Caldithrix abyssi</name>
    <dbReference type="NCBI Taxonomy" id="187145"/>
    <lineage>
        <taxon>Bacteria</taxon>
        <taxon>Pseudomonadati</taxon>
        <taxon>Calditrichota</taxon>
        <taxon>Calditrichia</taxon>
        <taxon>Calditrichales</taxon>
        <taxon>Calditrichaceae</taxon>
        <taxon>Caldithrix</taxon>
    </lineage>
</organism>
<dbReference type="InterPro" id="IPR022781">
    <property type="entry name" value="Flagellar_biosynth_FliO"/>
</dbReference>
<dbReference type="AlphaFoldDB" id="A0A7V1LNY5"/>
<evidence type="ECO:0008006" key="9">
    <source>
        <dbReference type="Google" id="ProtNLM"/>
    </source>
</evidence>
<comment type="subcellular location">
    <subcellularLocation>
        <location evidence="1">Cell membrane</location>
    </subcellularLocation>
</comment>
<sequence>MMRNKLLILLFTVALFSSGVPLQAQIKDSINYSKYPAQGDSSRQKGLTPTEYSYGRVIWVSIVFLVLLIIALGMYKKIASKNRQVNPAAIRLLSRFQLSTKQAIIIVAIEDKKYALGATENNITLLTELGELTEEDIKAAAIPGLGQFGEIIKKMVVK</sequence>
<protein>
    <recommendedName>
        <fullName evidence="9">Flagellar protein</fullName>
    </recommendedName>
</protein>
<comment type="caution">
    <text evidence="8">The sequence shown here is derived from an EMBL/GenBank/DDBJ whole genome shotgun (WGS) entry which is preliminary data.</text>
</comment>
<dbReference type="EMBL" id="DRLD01000344">
    <property type="protein sequence ID" value="HED11466.1"/>
    <property type="molecule type" value="Genomic_DNA"/>
</dbReference>
<proteinExistence type="predicted"/>
<keyword evidence="7" id="KW-0732">Signal</keyword>
<evidence type="ECO:0000256" key="6">
    <source>
        <dbReference type="SAM" id="Phobius"/>
    </source>
</evidence>
<keyword evidence="5 6" id="KW-0472">Membrane</keyword>
<keyword evidence="4 6" id="KW-1133">Transmembrane helix</keyword>
<dbReference type="Pfam" id="PF04347">
    <property type="entry name" value="FliO"/>
    <property type="match status" value="1"/>
</dbReference>
<feature type="chain" id="PRO_5030623258" description="Flagellar protein" evidence="7">
    <location>
        <begin position="25"/>
        <end position="158"/>
    </location>
</feature>